<organism evidence="2 3">
    <name type="scientific">Bosea lathyri</name>
    <dbReference type="NCBI Taxonomy" id="1036778"/>
    <lineage>
        <taxon>Bacteria</taxon>
        <taxon>Pseudomonadati</taxon>
        <taxon>Pseudomonadota</taxon>
        <taxon>Alphaproteobacteria</taxon>
        <taxon>Hyphomicrobiales</taxon>
        <taxon>Boseaceae</taxon>
        <taxon>Bosea</taxon>
    </lineage>
</organism>
<evidence type="ECO:0000313" key="2">
    <source>
        <dbReference type="EMBL" id="SEG29007.1"/>
    </source>
</evidence>
<reference evidence="2 3" key="1">
    <citation type="submission" date="2016-10" db="EMBL/GenBank/DDBJ databases">
        <authorList>
            <person name="de Groot N.N."/>
        </authorList>
    </citation>
    <scope>NUCLEOTIDE SEQUENCE [LARGE SCALE GENOMIC DNA]</scope>
    <source>
        <strain evidence="2 3">DSM 26656</strain>
    </source>
</reference>
<sequence length="387" mass="39791">MRASTTSGGTMTDAGFMIDVIGGVITATAFSPPWTSPATCEDFMATGYYILSGVGVAAGDTVLTATHLAAPGGAAEPLNFAQLIGGEGAEGTPAGFMLIGPAGQTAIARHTVDNHTIALGAPWTGADIAAGACLLVLGINALPIGRLATLITQLSVSRPMLAANRLIEFAGDPEAQAAVRANLAISAANTLFTPAGGISALTVQAALVELDGEKAAAASVTAVADQVDIISDQVAIISGQVDTVAGQVAALSDDVDAVADVANGAASGLAALDSATADALAKRLRVDAVQGFTTPEKLQARQNLGIGNAVAGITDMQPIRDLVTEQRRIAEATERGVEVQERIADELGTLRQIFAEDAEERQDYRQWRKGFEAGQQQPQPVRRRRQE</sequence>
<dbReference type="AlphaFoldDB" id="A0A1H5Z037"/>
<evidence type="ECO:0000313" key="3">
    <source>
        <dbReference type="Proteomes" id="UP000236743"/>
    </source>
</evidence>
<accession>A0A1H5Z037</accession>
<gene>
    <name evidence="2" type="ORF">SAMN04488115_104155</name>
</gene>
<dbReference type="EMBL" id="FNUY01000004">
    <property type="protein sequence ID" value="SEG29007.1"/>
    <property type="molecule type" value="Genomic_DNA"/>
</dbReference>
<proteinExistence type="predicted"/>
<feature type="region of interest" description="Disordered" evidence="1">
    <location>
        <begin position="365"/>
        <end position="387"/>
    </location>
</feature>
<keyword evidence="3" id="KW-1185">Reference proteome</keyword>
<name>A0A1H5Z037_9HYPH</name>
<dbReference type="Proteomes" id="UP000236743">
    <property type="component" value="Unassembled WGS sequence"/>
</dbReference>
<protein>
    <submittedName>
        <fullName evidence="2">Uncharacterized protein</fullName>
    </submittedName>
</protein>
<evidence type="ECO:0000256" key="1">
    <source>
        <dbReference type="SAM" id="MobiDB-lite"/>
    </source>
</evidence>